<evidence type="ECO:0000259" key="3">
    <source>
        <dbReference type="PROSITE" id="PS50913"/>
    </source>
</evidence>
<feature type="region of interest" description="Disordered" evidence="2">
    <location>
        <begin position="448"/>
        <end position="470"/>
    </location>
</feature>
<organism evidence="4 5">
    <name type="scientific">Lasius platythorax</name>
    <dbReference type="NCBI Taxonomy" id="488582"/>
    <lineage>
        <taxon>Eukaryota</taxon>
        <taxon>Metazoa</taxon>
        <taxon>Ecdysozoa</taxon>
        <taxon>Arthropoda</taxon>
        <taxon>Hexapoda</taxon>
        <taxon>Insecta</taxon>
        <taxon>Pterygota</taxon>
        <taxon>Neoptera</taxon>
        <taxon>Endopterygota</taxon>
        <taxon>Hymenoptera</taxon>
        <taxon>Apocrita</taxon>
        <taxon>Aculeata</taxon>
        <taxon>Formicoidea</taxon>
        <taxon>Formicidae</taxon>
        <taxon>Formicinae</taxon>
        <taxon>Lasius</taxon>
        <taxon>Lasius</taxon>
    </lineage>
</organism>
<evidence type="ECO:0000256" key="1">
    <source>
        <dbReference type="SAM" id="Coils"/>
    </source>
</evidence>
<dbReference type="Gene3D" id="1.10.220.60">
    <property type="entry name" value="GRIP domain"/>
    <property type="match status" value="1"/>
</dbReference>
<feature type="region of interest" description="Disordered" evidence="2">
    <location>
        <begin position="47"/>
        <end position="75"/>
    </location>
</feature>
<gene>
    <name evidence="4" type="ORF">LPLAT_LOCUS2841</name>
</gene>
<feature type="compositionally biased region" description="Basic and acidic residues" evidence="2">
    <location>
        <begin position="452"/>
        <end position="470"/>
    </location>
</feature>
<keyword evidence="5" id="KW-1185">Reference proteome</keyword>
<dbReference type="SUPFAM" id="SSF101283">
    <property type="entry name" value="GRIP domain"/>
    <property type="match status" value="1"/>
</dbReference>
<dbReference type="InterPro" id="IPR000237">
    <property type="entry name" value="GRIP_dom"/>
</dbReference>
<sequence length="1694" mass="195576">MFKKFKDKLAEEMKQSPARLQASVQQLAQAVVSPALSNSSIQEVSASSDNFSLTEDGDETPKNTPAKHSFQNVDLMSPSPNLVEISRRSSVSSVTSDASSLFPMYESPSNLYHLQSDMDQSASEVDDNISPHLDKVTKDQLYSAYRKVQSKYHKYRGRYTDLATHYRELDRVKSRLESVLVETQDKVLRRITDLKEQCQLEQQAKAHLEEALRNDIEEKDHIISTLNTKVKLLQASGPTLDNSVSEEQKENSKDNLIDLTNEPSNDENNALSAENAQLKDKLKKLENLVLKYKESLKRNKEKFTEVMKEKNTLENDHEALKTSTAETISAMQGELSTTHAEIEKLTEQVDILHKREEESAISLAENKLSVHRELEEKEEQIKQLQIDLKHTIEDRDNLNEKLSDAVTRYKTELNKFSKSLHATNITADKDTTVHDMKEKIEAVRSTQQAAIRHREEVDHSEETRSGKDENTLEELTLRLKKKEMEFQELQRKLDELEKQNVEYRHDREALHAQLTVYKETYSELKDEYSAQKIIMEEKRKDADATIEKLQATVQSVDKELENMRNALIDRDQVCENYNKKIQQYTATLEKAKHKLAEQETQIKSLKDKLEDKTELSEMQKELENKKIELSAVHNELEFCKSTIDDLKNKVQADNSALSLLKKERSDLINRLVYYNDCMQRLKQDYVSVKSVMKEEFSNRKAEISNLNATLAISFVKLEEENVTLKSEVNDLHSKIKNIEQFTSKEIELQSELTQVANLKSMLEAELRQANEQLKEVTLKSDQYDELNIMNNKLIAEIDNLTFKIHDLEKASDKSTRSQQEIKTLQERLRALENLESVNHALSVEIDDLREKHTQASRIFKEVGELNAKLREATDVIDSLKSENSDKDALQEELHASRSEIVHLKDDLAEKESEIKKRDERLANEEERITILQSTCDAHAQKIEGSVRDYLSLKEEYQAASEIHARETAELMENNKELQETINAKIVQLKKMKMIKERQSKTIEETNAELDELKTKHAELSSVLEAFEKQVELLKLENAQLAKITLENKDLKDKHNDLLSRNQKLCENEEALKQKIGDYERDIEELRKTIKNYVESYKSQLDSQNEETERLNNELTIFNTQLEYKKAELSSLNERLATSEKELQEVGEKLDERNSELHDKASKLDAAVTSGNILKEENEQLLAELKSLRDKVARIKDVEDKNTELISELDNFIQKNSDAEAIRSEYNQLIAEQAALKDRIVELEDANSRNVELQINLNNLQSKISSLEALREENNRLQSELEALQSGKNSSTELGVLNNLLTEKDAEIRLLGDKNSNMLQEIGNLRQFSLEVDERRKEVDALRNLIAPLEEKVVSLQSEINSLTRTNDALREELEVAHNDAKCQLDNDKLHEENKRLEAQLDEALITFQAKETQMTLMSSELKAQANQLKEELKTNEEEQGMRLKQLVKEFQAQLHDKEEELQAALEKRFDHQQNYQSNLVQQYKEQLKDCQIELTEKSEQLESLVLEKKDAVAEKGKDIDRLVETIVQIKNEHSNEIKELEKKWKAIVQQKIDNLQGKHEDELNELTKEWQNERKLENVQTEAAAEELESTSRVAMAAIQTSTGSIHTMQQTLTSQRREIAELRKLVKLRHDTLEDSTEIEYLRNILFEYMMGRETMVLARVIAAVVKFDQEQTTKILKKEEDKLTLFGSLGLS</sequence>
<keyword evidence="1" id="KW-0175">Coiled coil</keyword>
<dbReference type="SMART" id="SM00755">
    <property type="entry name" value="Grip"/>
    <property type="match status" value="1"/>
</dbReference>
<feature type="region of interest" description="Disordered" evidence="2">
    <location>
        <begin position="238"/>
        <end position="268"/>
    </location>
</feature>
<feature type="domain" description="GRIP" evidence="3">
    <location>
        <begin position="1633"/>
        <end position="1680"/>
    </location>
</feature>
<dbReference type="Proteomes" id="UP001497644">
    <property type="component" value="Chromosome 12"/>
</dbReference>
<feature type="coiled-coil region" evidence="1">
    <location>
        <begin position="472"/>
        <end position="663"/>
    </location>
</feature>
<dbReference type="PROSITE" id="PS50913">
    <property type="entry name" value="GRIP"/>
    <property type="match status" value="1"/>
</dbReference>
<reference evidence="4" key="1">
    <citation type="submission" date="2024-04" db="EMBL/GenBank/DDBJ databases">
        <authorList>
            <consortium name="Molecular Ecology Group"/>
        </authorList>
    </citation>
    <scope>NUCLEOTIDE SEQUENCE</scope>
</reference>
<dbReference type="GO" id="GO:0031267">
    <property type="term" value="F:small GTPase binding"/>
    <property type="evidence" value="ECO:0007669"/>
    <property type="project" value="TreeGrafter"/>
</dbReference>
<dbReference type="PANTHER" id="PTHR19327:SF0">
    <property type="entry name" value="GOLGIN SUBFAMILY A MEMBER 4"/>
    <property type="match status" value="1"/>
</dbReference>
<accession>A0AAV2NBD3</accession>
<dbReference type="PANTHER" id="PTHR19327">
    <property type="entry name" value="GOLGIN"/>
    <property type="match status" value="1"/>
</dbReference>
<evidence type="ECO:0000256" key="2">
    <source>
        <dbReference type="SAM" id="MobiDB-lite"/>
    </source>
</evidence>
<dbReference type="Pfam" id="PF01465">
    <property type="entry name" value="GRIP"/>
    <property type="match status" value="1"/>
</dbReference>
<evidence type="ECO:0000313" key="5">
    <source>
        <dbReference type="Proteomes" id="UP001497644"/>
    </source>
</evidence>
<dbReference type="Gene3D" id="1.10.287.1490">
    <property type="match status" value="1"/>
</dbReference>
<name>A0AAV2NBD3_9HYME</name>
<feature type="coiled-coil region" evidence="1">
    <location>
        <begin position="988"/>
        <end position="1286"/>
    </location>
</feature>
<feature type="coiled-coil region" evidence="1">
    <location>
        <begin position="714"/>
        <end position="927"/>
    </location>
</feature>
<dbReference type="GO" id="GO:0048193">
    <property type="term" value="P:Golgi vesicle transport"/>
    <property type="evidence" value="ECO:0007669"/>
    <property type="project" value="TreeGrafter"/>
</dbReference>
<proteinExistence type="predicted"/>
<evidence type="ECO:0000313" key="4">
    <source>
        <dbReference type="EMBL" id="CAL1676706.1"/>
    </source>
</evidence>
<feature type="compositionally biased region" description="Basic and acidic residues" evidence="2">
    <location>
        <begin position="246"/>
        <end position="256"/>
    </location>
</feature>
<dbReference type="EMBL" id="OZ034835">
    <property type="protein sequence ID" value="CAL1676706.1"/>
    <property type="molecule type" value="Genomic_DNA"/>
</dbReference>
<dbReference type="GO" id="GO:0005794">
    <property type="term" value="C:Golgi apparatus"/>
    <property type="evidence" value="ECO:0007669"/>
    <property type="project" value="TreeGrafter"/>
</dbReference>
<protein>
    <recommendedName>
        <fullName evidence="3">GRIP domain-containing protein</fullName>
    </recommendedName>
</protein>
<feature type="coiled-coil region" evidence="1">
    <location>
        <begin position="1324"/>
        <end position="1565"/>
    </location>
</feature>
<feature type="region of interest" description="Disordered" evidence="2">
    <location>
        <begin position="1"/>
        <end position="20"/>
    </location>
</feature>